<dbReference type="SUPFAM" id="SSF51126">
    <property type="entry name" value="Pectin lyase-like"/>
    <property type="match status" value="1"/>
</dbReference>
<dbReference type="OrthoDB" id="9884156at2"/>
<dbReference type="EMBL" id="SJPV01000021">
    <property type="protein sequence ID" value="TWU30709.1"/>
    <property type="molecule type" value="Genomic_DNA"/>
</dbReference>
<evidence type="ECO:0008006" key="4">
    <source>
        <dbReference type="Google" id="ProtNLM"/>
    </source>
</evidence>
<comment type="caution">
    <text evidence="2">The sequence shown here is derived from an EMBL/GenBank/DDBJ whole genome shotgun (WGS) entry which is preliminary data.</text>
</comment>
<sequence precursor="true">MNSSRCWWRMNTSLAVAVTAILAAQAQCSETRFSGDAIQLQETIDKSPSGATIVCDRQQELVISETIRISRPITLSGLRARLPDGLGKTAMIIVAAPDVVLSDIQLHGNYATVTQENRAPMIWLQQGRFDVRNCKFYDGSKDGIMVTPLDGAGDIVGGRIGNIEAFRMARDAVSISGGNKGQRVRDVTVENVSLKRGYLRGPVEVSDGTDNITVRNVYAEDARYAIDVQDHRGDSGANTNVKVENVQAVRCKHLIRTANSSRGHAHLVLRNMIARNCEEPVRISNTADVVVENLIIECQAEANAPPIALNNCQQVQFQNLVLVGLPEGVQPTLQVDCSAVVLNNVSLPLSTF</sequence>
<gene>
    <name evidence="2" type="ORF">Poly41_66140</name>
</gene>
<reference evidence="2 3" key="1">
    <citation type="submission" date="2019-02" db="EMBL/GenBank/DDBJ databases">
        <title>Deep-cultivation of Planctomycetes and their phenomic and genomic characterization uncovers novel biology.</title>
        <authorList>
            <person name="Wiegand S."/>
            <person name="Jogler M."/>
            <person name="Boedeker C."/>
            <person name="Pinto D."/>
            <person name="Vollmers J."/>
            <person name="Rivas-Marin E."/>
            <person name="Kohn T."/>
            <person name="Peeters S.H."/>
            <person name="Heuer A."/>
            <person name="Rast P."/>
            <person name="Oberbeckmann S."/>
            <person name="Bunk B."/>
            <person name="Jeske O."/>
            <person name="Meyerdierks A."/>
            <person name="Storesund J.E."/>
            <person name="Kallscheuer N."/>
            <person name="Luecker S."/>
            <person name="Lage O.M."/>
            <person name="Pohl T."/>
            <person name="Merkel B.J."/>
            <person name="Hornburger P."/>
            <person name="Mueller R.-W."/>
            <person name="Bruemmer F."/>
            <person name="Labrenz M."/>
            <person name="Spormann A.M."/>
            <person name="Op Den Camp H."/>
            <person name="Overmann J."/>
            <person name="Amann R."/>
            <person name="Jetten M.S.M."/>
            <person name="Mascher T."/>
            <person name="Medema M.H."/>
            <person name="Devos D.P."/>
            <person name="Kaster A.-K."/>
            <person name="Ovreas L."/>
            <person name="Rohde M."/>
            <person name="Galperin M.Y."/>
            <person name="Jogler C."/>
        </authorList>
    </citation>
    <scope>NUCLEOTIDE SEQUENCE [LARGE SCALE GENOMIC DNA]</scope>
    <source>
        <strain evidence="2 3">Poly41</strain>
    </source>
</reference>
<accession>A0A5C6D744</accession>
<evidence type="ECO:0000313" key="3">
    <source>
        <dbReference type="Proteomes" id="UP000319143"/>
    </source>
</evidence>
<dbReference type="Proteomes" id="UP000319143">
    <property type="component" value="Unassembled WGS sequence"/>
</dbReference>
<feature type="chain" id="PRO_5022697566" description="Right handed beta helix domain-containing protein" evidence="1">
    <location>
        <begin position="27"/>
        <end position="352"/>
    </location>
</feature>
<protein>
    <recommendedName>
        <fullName evidence="4">Right handed beta helix domain-containing protein</fullName>
    </recommendedName>
</protein>
<proteinExistence type="predicted"/>
<organism evidence="2 3">
    <name type="scientific">Novipirellula artificiosorum</name>
    <dbReference type="NCBI Taxonomy" id="2528016"/>
    <lineage>
        <taxon>Bacteria</taxon>
        <taxon>Pseudomonadati</taxon>
        <taxon>Planctomycetota</taxon>
        <taxon>Planctomycetia</taxon>
        <taxon>Pirellulales</taxon>
        <taxon>Pirellulaceae</taxon>
        <taxon>Novipirellula</taxon>
    </lineage>
</organism>
<keyword evidence="3" id="KW-1185">Reference proteome</keyword>
<feature type="signal peptide" evidence="1">
    <location>
        <begin position="1"/>
        <end position="26"/>
    </location>
</feature>
<dbReference type="InterPro" id="IPR011050">
    <property type="entry name" value="Pectin_lyase_fold/virulence"/>
</dbReference>
<dbReference type="RefSeq" id="WP_146531287.1">
    <property type="nucleotide sequence ID" value="NZ_SJPV01000021.1"/>
</dbReference>
<dbReference type="InterPro" id="IPR012334">
    <property type="entry name" value="Pectin_lyas_fold"/>
</dbReference>
<evidence type="ECO:0000256" key="1">
    <source>
        <dbReference type="SAM" id="SignalP"/>
    </source>
</evidence>
<keyword evidence="1" id="KW-0732">Signal</keyword>
<evidence type="ECO:0000313" key="2">
    <source>
        <dbReference type="EMBL" id="TWU30709.1"/>
    </source>
</evidence>
<dbReference type="Gene3D" id="2.160.20.10">
    <property type="entry name" value="Single-stranded right-handed beta-helix, Pectin lyase-like"/>
    <property type="match status" value="1"/>
</dbReference>
<dbReference type="AlphaFoldDB" id="A0A5C6D744"/>
<name>A0A5C6D744_9BACT</name>